<keyword evidence="1" id="KW-0472">Membrane</keyword>
<dbReference type="AlphaFoldDB" id="A0A556MQ44"/>
<feature type="transmembrane region" description="Helical" evidence="1">
    <location>
        <begin position="36"/>
        <end position="55"/>
    </location>
</feature>
<feature type="transmembrane region" description="Helical" evidence="1">
    <location>
        <begin position="138"/>
        <end position="158"/>
    </location>
</feature>
<sequence length="291" mass="33900">MTLFKLLVFTAVIWTLYFQLKNVDWEHARGLEVAHWWALILAFTLLIPNLWMEFLKWKIITDPLNVETKLVKNAFWAGVASGFMSPNGWGNFLGRLIYFQKRQTIYIVFSTALANLSQLVPTLLFGLFAVFLKYGRTNSLWISASGAALVILLIYFFGDYLLPKNRSRYLFVRRLQSIRGRYQNLKWPFLAYSSIRFLVFSVQYALLFVTFGYGDFWFLITQIWLIYLFTSFVPSLWSGKVLIRETAALFVFAKTSVSVPDVIVCSIFIYLINIALPAFMSSFIWLPKRKN</sequence>
<feature type="transmembrane region" description="Helical" evidence="1">
    <location>
        <begin position="189"/>
        <end position="210"/>
    </location>
</feature>
<evidence type="ECO:0000313" key="2">
    <source>
        <dbReference type="EMBL" id="TSJ41952.1"/>
    </source>
</evidence>
<comment type="caution">
    <text evidence="2">The sequence shown here is derived from an EMBL/GenBank/DDBJ whole genome shotgun (WGS) entry which is preliminary data.</text>
</comment>
<evidence type="ECO:0000256" key="1">
    <source>
        <dbReference type="SAM" id="Phobius"/>
    </source>
</evidence>
<keyword evidence="1" id="KW-1133">Transmembrane helix</keyword>
<dbReference type="Proteomes" id="UP000316008">
    <property type="component" value="Unassembled WGS sequence"/>
</dbReference>
<evidence type="ECO:0000313" key="3">
    <source>
        <dbReference type="Proteomes" id="UP000316008"/>
    </source>
</evidence>
<proteinExistence type="predicted"/>
<dbReference type="EMBL" id="VLPL01000006">
    <property type="protein sequence ID" value="TSJ41952.1"/>
    <property type="molecule type" value="Genomic_DNA"/>
</dbReference>
<feature type="transmembrane region" description="Helical" evidence="1">
    <location>
        <begin position="216"/>
        <end position="237"/>
    </location>
</feature>
<gene>
    <name evidence="2" type="ORF">FO442_12740</name>
</gene>
<feature type="transmembrane region" description="Helical" evidence="1">
    <location>
        <begin position="105"/>
        <end position="132"/>
    </location>
</feature>
<organism evidence="2 3">
    <name type="scientific">Fluviicola chungangensis</name>
    <dbReference type="NCBI Taxonomy" id="2597671"/>
    <lineage>
        <taxon>Bacteria</taxon>
        <taxon>Pseudomonadati</taxon>
        <taxon>Bacteroidota</taxon>
        <taxon>Flavobacteriia</taxon>
        <taxon>Flavobacteriales</taxon>
        <taxon>Crocinitomicaceae</taxon>
        <taxon>Fluviicola</taxon>
    </lineage>
</organism>
<name>A0A556MQ44_9FLAO</name>
<evidence type="ECO:0008006" key="4">
    <source>
        <dbReference type="Google" id="ProtNLM"/>
    </source>
</evidence>
<dbReference type="OrthoDB" id="1121314at2"/>
<accession>A0A556MQ44</accession>
<keyword evidence="1" id="KW-0812">Transmembrane</keyword>
<dbReference type="RefSeq" id="WP_144333585.1">
    <property type="nucleotide sequence ID" value="NZ_VLPL01000006.1"/>
</dbReference>
<feature type="transmembrane region" description="Helical" evidence="1">
    <location>
        <begin position="258"/>
        <end position="286"/>
    </location>
</feature>
<keyword evidence="3" id="KW-1185">Reference proteome</keyword>
<protein>
    <recommendedName>
        <fullName evidence="4">Flippase-like domain-containing protein</fullName>
    </recommendedName>
</protein>
<reference evidence="2 3" key="1">
    <citation type="submission" date="2019-07" db="EMBL/GenBank/DDBJ databases">
        <authorList>
            <person name="Huq M.A."/>
        </authorList>
    </citation>
    <scope>NUCLEOTIDE SEQUENCE [LARGE SCALE GENOMIC DNA]</scope>
    <source>
        <strain evidence="2 3">MAH-3</strain>
    </source>
</reference>